<dbReference type="InterPro" id="IPR040122">
    <property type="entry name" value="Importin_beta"/>
</dbReference>
<dbReference type="InterPro" id="IPR011989">
    <property type="entry name" value="ARM-like"/>
</dbReference>
<evidence type="ECO:0000256" key="7">
    <source>
        <dbReference type="ARBA" id="ARBA00023242"/>
    </source>
</evidence>
<keyword evidence="5" id="KW-0677">Repeat</keyword>
<dbReference type="InterPro" id="IPR057672">
    <property type="entry name" value="TPR_IPO4/5"/>
</dbReference>
<dbReference type="Pfam" id="PF25780">
    <property type="entry name" value="TPR_IPO5"/>
    <property type="match status" value="1"/>
</dbReference>
<comment type="caution">
    <text evidence="10">The sequence shown here is derived from an EMBL/GenBank/DDBJ whole genome shotgun (WGS) entry which is preliminary data.</text>
</comment>
<dbReference type="Pfam" id="PF13513">
    <property type="entry name" value="HEAT_EZ"/>
    <property type="match status" value="1"/>
</dbReference>
<keyword evidence="4" id="KW-0963">Cytoplasm</keyword>
<feature type="domain" description="IPO4/5-like TPR repeats" evidence="9">
    <location>
        <begin position="121"/>
        <end position="263"/>
    </location>
</feature>
<dbReference type="OrthoDB" id="645645at2759"/>
<name>A0A833RAS0_9POAL</name>
<keyword evidence="8" id="KW-0175">Coiled coil</keyword>
<dbReference type="PANTHER" id="PTHR10527">
    <property type="entry name" value="IMPORTIN BETA"/>
    <property type="match status" value="1"/>
</dbReference>
<dbReference type="EMBL" id="SWLB01000012">
    <property type="protein sequence ID" value="KAF3332003.1"/>
    <property type="molecule type" value="Genomic_DNA"/>
</dbReference>
<evidence type="ECO:0000313" key="11">
    <source>
        <dbReference type="Proteomes" id="UP000623129"/>
    </source>
</evidence>
<accession>A0A833RAS0</accession>
<keyword evidence="11" id="KW-1185">Reference proteome</keyword>
<dbReference type="Gene3D" id="1.25.10.10">
    <property type="entry name" value="Leucine-rich Repeat Variant"/>
    <property type="match status" value="2"/>
</dbReference>
<evidence type="ECO:0000256" key="5">
    <source>
        <dbReference type="ARBA" id="ARBA00022737"/>
    </source>
</evidence>
<evidence type="ECO:0000256" key="6">
    <source>
        <dbReference type="ARBA" id="ARBA00022927"/>
    </source>
</evidence>
<dbReference type="Proteomes" id="UP000623129">
    <property type="component" value="Unassembled WGS sequence"/>
</dbReference>
<dbReference type="SUPFAM" id="SSF48371">
    <property type="entry name" value="ARM repeat"/>
    <property type="match status" value="1"/>
</dbReference>
<keyword evidence="6" id="KW-0653">Protein transport</keyword>
<gene>
    <name evidence="10" type="ORF">FCM35_KLT03409</name>
</gene>
<evidence type="ECO:0000256" key="1">
    <source>
        <dbReference type="ARBA" id="ARBA00004123"/>
    </source>
</evidence>
<sequence>MFIAEVFPPPIPLSALSESEAEARFNFLCKEAPNTILLKILDLVGSSPDSNLRFHGAYALRYLLHRHILKLWPRFHPRITSRLKEYLININFVTPEKKRCILEQLRGALIALGSYLLPDDPWPELISLLYPSLVSTSARVRGSALFIFSNLAELIVIEPQLLHPHLSTLRSMIGSSLVRELNGLDIQEERNAALLAAITLNHLVPPSEDCKMFQDLLPYMISVLLEAFTGNQQELVKEAVKRLTLLIAVEPKYICPCLPAVVEAMLQIAEFEGVDEELRCRAVNLVVTLAKTREKEPVMVEQHLVPVLERFVAILLQMLSDMEDDEDKDTGEENNFYCAKIFSNALSAALGGDLLVPVLIRLLPAYLTSSDWKERHAALFFLKEIAEGCAEAMKENLEQFKNKMVQLLNDNHPRVKWAALIAMHVLLVDLKPNLEAQYRGRIFPILILQAVNTFNRSTPLLQPAQSDSELTVSSTNMDNIEVKTGKDAGEKVLDEKALACNMLCCYADELKEDFHPWITQVALVLLPLLKIKFHKKVRKAAISAMSKLLCSAKLVVEKGEPCEAVKHCCAKMIPNSLIKAMHEEDDIELCCEMVKSLVDCIQVQFFH</sequence>
<dbReference type="AlphaFoldDB" id="A0A833RAS0"/>
<dbReference type="InterPro" id="IPR041653">
    <property type="entry name" value="Importin_rep_4"/>
</dbReference>
<evidence type="ECO:0000256" key="3">
    <source>
        <dbReference type="ARBA" id="ARBA00022448"/>
    </source>
</evidence>
<comment type="subcellular location">
    <subcellularLocation>
        <location evidence="2">Cytoplasm</location>
    </subcellularLocation>
    <subcellularLocation>
        <location evidence="1">Nucleus</location>
    </subcellularLocation>
</comment>
<evidence type="ECO:0000256" key="8">
    <source>
        <dbReference type="SAM" id="Coils"/>
    </source>
</evidence>
<keyword evidence="7" id="KW-0539">Nucleus</keyword>
<dbReference type="Pfam" id="PF18808">
    <property type="entry name" value="Importin_rep_4"/>
    <property type="match status" value="1"/>
</dbReference>
<evidence type="ECO:0000313" key="10">
    <source>
        <dbReference type="EMBL" id="KAF3332003.1"/>
    </source>
</evidence>
<feature type="coiled-coil region" evidence="8">
    <location>
        <begin position="383"/>
        <end position="410"/>
    </location>
</feature>
<evidence type="ECO:0000256" key="4">
    <source>
        <dbReference type="ARBA" id="ARBA00022490"/>
    </source>
</evidence>
<dbReference type="InterPro" id="IPR016024">
    <property type="entry name" value="ARM-type_fold"/>
</dbReference>
<reference evidence="10" key="1">
    <citation type="submission" date="2020-01" db="EMBL/GenBank/DDBJ databases">
        <title>Genome sequence of Kobresia littledalei, the first chromosome-level genome in the family Cyperaceae.</title>
        <authorList>
            <person name="Qu G."/>
        </authorList>
    </citation>
    <scope>NUCLEOTIDE SEQUENCE</scope>
    <source>
        <strain evidence="10">C.B.Clarke</strain>
        <tissue evidence="10">Leaf</tissue>
    </source>
</reference>
<dbReference type="GO" id="GO:0005737">
    <property type="term" value="C:cytoplasm"/>
    <property type="evidence" value="ECO:0007669"/>
    <property type="project" value="UniProtKB-SubCell"/>
</dbReference>
<dbReference type="GO" id="GO:0005634">
    <property type="term" value="C:nucleus"/>
    <property type="evidence" value="ECO:0007669"/>
    <property type="project" value="UniProtKB-SubCell"/>
</dbReference>
<proteinExistence type="predicted"/>
<protein>
    <submittedName>
        <fullName evidence="10">Importin-5-like protein</fullName>
    </submittedName>
</protein>
<organism evidence="10 11">
    <name type="scientific">Carex littledalei</name>
    <dbReference type="NCBI Taxonomy" id="544730"/>
    <lineage>
        <taxon>Eukaryota</taxon>
        <taxon>Viridiplantae</taxon>
        <taxon>Streptophyta</taxon>
        <taxon>Embryophyta</taxon>
        <taxon>Tracheophyta</taxon>
        <taxon>Spermatophyta</taxon>
        <taxon>Magnoliopsida</taxon>
        <taxon>Liliopsida</taxon>
        <taxon>Poales</taxon>
        <taxon>Cyperaceae</taxon>
        <taxon>Cyperoideae</taxon>
        <taxon>Cariceae</taxon>
        <taxon>Carex</taxon>
        <taxon>Carex subgen. Euthyceras</taxon>
    </lineage>
</organism>
<dbReference type="GO" id="GO:0006606">
    <property type="term" value="P:protein import into nucleus"/>
    <property type="evidence" value="ECO:0007669"/>
    <property type="project" value="InterPro"/>
</dbReference>
<keyword evidence="3" id="KW-0813">Transport</keyword>
<evidence type="ECO:0000256" key="2">
    <source>
        <dbReference type="ARBA" id="ARBA00004496"/>
    </source>
</evidence>
<evidence type="ECO:0000259" key="9">
    <source>
        <dbReference type="Pfam" id="PF25780"/>
    </source>
</evidence>